<dbReference type="InterPro" id="IPR027065">
    <property type="entry name" value="Lon_Prtase"/>
</dbReference>
<dbReference type="Proteomes" id="UP000002372">
    <property type="component" value="Chromosome"/>
</dbReference>
<accession>D6CP83</accession>
<dbReference type="GO" id="GO:0016887">
    <property type="term" value="F:ATP hydrolysis activity"/>
    <property type="evidence" value="ECO:0007669"/>
    <property type="project" value="InterPro"/>
</dbReference>
<feature type="domain" description="ATPase AAA-type core" evidence="1">
    <location>
        <begin position="100"/>
        <end position="235"/>
    </location>
</feature>
<dbReference type="GO" id="GO:0004252">
    <property type="term" value="F:serine-type endopeptidase activity"/>
    <property type="evidence" value="ECO:0007669"/>
    <property type="project" value="InterPro"/>
</dbReference>
<dbReference type="GO" id="GO:0005524">
    <property type="term" value="F:ATP binding"/>
    <property type="evidence" value="ECO:0007669"/>
    <property type="project" value="InterPro"/>
</dbReference>
<dbReference type="SUPFAM" id="SSF52540">
    <property type="entry name" value="P-loop containing nucleoside triphosphate hydrolases"/>
    <property type="match status" value="1"/>
</dbReference>
<sequence length="327" mass="35830">MTHSQEDAMLAVAAYKTVFDVSEVERKLHGIGQDGNEHLRGTYQRMLATGGERLAIKPQDAPEMSPLCAELPNFGAPLRDIQRSLALCADSRDPVEIMPMLLLGDPGIGKTYFARRVSALLGTSCAVAPMNALTAGWILSGASSQWKNSRPGKVFDTLVGGEYANPVLVIDEIDKAAGHAQYDPLGALYSLLEADTARTFTDEFAEVPIDCSSVIWIATANDASGIPEPILNRLNVYDIAAPDAEGTRQIAATLYREIRNSHDWGATFPDQPDADVLDVLQQCKPRELRRLLLNAFGAAKLDHRTTLAPKDFDFERLHRQSRIGFMH</sequence>
<dbReference type="Pfam" id="PF00004">
    <property type="entry name" value="AAA"/>
    <property type="match status" value="1"/>
</dbReference>
<protein>
    <submittedName>
        <fullName evidence="2">ATPase of the AAA+ class</fullName>
    </submittedName>
</protein>
<dbReference type="GO" id="GO:0003697">
    <property type="term" value="F:single-stranded DNA binding"/>
    <property type="evidence" value="ECO:0007669"/>
    <property type="project" value="TreeGrafter"/>
</dbReference>
<reference evidence="3" key="2">
    <citation type="journal article" date="2010" name="PLoS Genet.">
        <title>Structure, function, and evolution of the Thiomonas spp. genome.</title>
        <authorList>
            <person name="Arsene-Ploetze F."/>
            <person name="Koechler S."/>
            <person name="Marchal M."/>
            <person name="Coppee J.Y."/>
            <person name="Chandler M."/>
            <person name="Bonnefoy V."/>
            <person name="Brochier-Armanet C."/>
            <person name="Barakat M."/>
            <person name="Barbe V."/>
            <person name="Battaglia-Brunet F."/>
            <person name="Bruneel O."/>
            <person name="Bryan C.G."/>
            <person name="Cleiss-Arnold J."/>
            <person name="Cruveiller S."/>
            <person name="Erhardt M."/>
            <person name="Heinrich-Salmeron A."/>
            <person name="Hommais F."/>
            <person name="Joulian C."/>
            <person name="Krin E."/>
            <person name="Lieutaud A."/>
            <person name="Lievremont D."/>
            <person name="Michel C."/>
            <person name="Muller D."/>
            <person name="Ortet P."/>
            <person name="Proux C."/>
            <person name="Siguier P."/>
            <person name="Roche D."/>
            <person name="Rouy Z."/>
            <person name="Salvignol G."/>
            <person name="Slyemi D."/>
            <person name="Talla E."/>
            <person name="Weiss S."/>
            <person name="Weissenbach J."/>
            <person name="Medigue C."/>
            <person name="Bertin P.N."/>
        </authorList>
    </citation>
    <scope>NUCLEOTIDE SEQUENCE [LARGE SCALE GENOMIC DNA]</scope>
    <source>
        <strain evidence="3">DSM 22701 / CIP 110005 / 3As</strain>
    </source>
</reference>
<proteinExistence type="predicted"/>
<dbReference type="Gene3D" id="3.40.50.300">
    <property type="entry name" value="P-loop containing nucleotide triphosphate hydrolases"/>
    <property type="match status" value="1"/>
</dbReference>
<dbReference type="GO" id="GO:0006515">
    <property type="term" value="P:protein quality control for misfolded or incompletely synthesized proteins"/>
    <property type="evidence" value="ECO:0007669"/>
    <property type="project" value="TreeGrafter"/>
</dbReference>
<gene>
    <name evidence="2" type="ordered locus">THI_3787</name>
</gene>
<dbReference type="KEGG" id="thi:THI_3787"/>
<name>D6CP83_THIA3</name>
<dbReference type="PANTHER" id="PTHR43718:SF2">
    <property type="entry name" value="LON PROTEASE HOMOLOG, MITOCHONDRIAL"/>
    <property type="match status" value="1"/>
</dbReference>
<organism evidence="2 3">
    <name type="scientific">Thiomonas arsenitoxydans (strain DSM 22701 / CIP 110005 / 3As)</name>
    <dbReference type="NCBI Taxonomy" id="426114"/>
    <lineage>
        <taxon>Bacteria</taxon>
        <taxon>Pseudomonadati</taxon>
        <taxon>Pseudomonadota</taxon>
        <taxon>Betaproteobacteria</taxon>
        <taxon>Burkholderiales</taxon>
        <taxon>Thiomonas</taxon>
    </lineage>
</organism>
<dbReference type="InterPro" id="IPR003959">
    <property type="entry name" value="ATPase_AAA_core"/>
</dbReference>
<evidence type="ECO:0000313" key="3">
    <source>
        <dbReference type="Proteomes" id="UP000002372"/>
    </source>
</evidence>
<dbReference type="InterPro" id="IPR027417">
    <property type="entry name" value="P-loop_NTPase"/>
</dbReference>
<dbReference type="RefSeq" id="WP_013107570.1">
    <property type="nucleotide sequence ID" value="NC_014145.1"/>
</dbReference>
<dbReference type="PANTHER" id="PTHR43718">
    <property type="entry name" value="LON PROTEASE"/>
    <property type="match status" value="1"/>
</dbReference>
<dbReference type="GO" id="GO:0007005">
    <property type="term" value="P:mitochondrion organization"/>
    <property type="evidence" value="ECO:0007669"/>
    <property type="project" value="TreeGrafter"/>
</dbReference>
<evidence type="ECO:0000313" key="2">
    <source>
        <dbReference type="EMBL" id="CAZ90361.1"/>
    </source>
</evidence>
<reference key="1">
    <citation type="submission" date="2009-07" db="EMBL/GenBank/DDBJ databases">
        <authorList>
            <person name="Genoscope - CEA"/>
        </authorList>
    </citation>
    <scope>NUCLEOTIDE SEQUENCE</scope>
    <source>
        <strain>3As</strain>
    </source>
</reference>
<dbReference type="GO" id="GO:0004176">
    <property type="term" value="F:ATP-dependent peptidase activity"/>
    <property type="evidence" value="ECO:0007669"/>
    <property type="project" value="InterPro"/>
</dbReference>
<dbReference type="HOGENOM" id="CLU_058418_0_0_4"/>
<evidence type="ECO:0000259" key="1">
    <source>
        <dbReference type="Pfam" id="PF00004"/>
    </source>
</evidence>
<dbReference type="GO" id="GO:0051131">
    <property type="term" value="P:chaperone-mediated protein complex assembly"/>
    <property type="evidence" value="ECO:0007669"/>
    <property type="project" value="TreeGrafter"/>
</dbReference>
<dbReference type="AlphaFoldDB" id="D6CP83"/>
<dbReference type="eggNOG" id="COG0466">
    <property type="taxonomic scope" value="Bacteria"/>
</dbReference>
<dbReference type="EMBL" id="FP475956">
    <property type="protein sequence ID" value="CAZ90361.1"/>
    <property type="molecule type" value="Genomic_DNA"/>
</dbReference>